<dbReference type="AlphaFoldDB" id="F9EQH3"/>
<evidence type="ECO:0008006" key="3">
    <source>
        <dbReference type="Google" id="ProtNLM"/>
    </source>
</evidence>
<name>F9EQH3_9FUSO</name>
<dbReference type="HOGENOM" id="CLU_2537693_0_0_0"/>
<comment type="caution">
    <text evidence="1">The sequence shown here is derived from an EMBL/GenBank/DDBJ whole genome shotgun (WGS) entry which is preliminary data.</text>
</comment>
<dbReference type="Proteomes" id="UP000005392">
    <property type="component" value="Unassembled WGS sequence"/>
</dbReference>
<accession>F9EQH3</accession>
<proteinExistence type="predicted"/>
<evidence type="ECO:0000313" key="2">
    <source>
        <dbReference type="Proteomes" id="UP000005392"/>
    </source>
</evidence>
<gene>
    <name evidence="1" type="ORF">HMPREF9094_2178</name>
</gene>
<protein>
    <recommendedName>
        <fullName evidence="3">Phage-Barnase-EndoU-ColicinE5/D-RelE like nuclease 4 domain-containing protein</fullName>
    </recommendedName>
</protein>
<dbReference type="EMBL" id="AFQD01000408">
    <property type="protein sequence ID" value="EGQ78794.1"/>
    <property type="molecule type" value="Genomic_DNA"/>
</dbReference>
<keyword evidence="2" id="KW-1185">Reference proteome</keyword>
<sequence>MNKDLVFFILYAIRRPTMKDKTYDIQNTLKSLEKYNEVNLLIQSESKDFDITFANKYNPHLLGLSYITERKDINGMKLYNYIF</sequence>
<dbReference type="PATRIC" id="fig|997347.4.peg.2004"/>
<evidence type="ECO:0000313" key="1">
    <source>
        <dbReference type="EMBL" id="EGQ78794.1"/>
    </source>
</evidence>
<organism evidence="1 2">
    <name type="scientific">Fusobacterium animalis ATCC 51191</name>
    <dbReference type="NCBI Taxonomy" id="997347"/>
    <lineage>
        <taxon>Bacteria</taxon>
        <taxon>Fusobacteriati</taxon>
        <taxon>Fusobacteriota</taxon>
        <taxon>Fusobacteriia</taxon>
        <taxon>Fusobacteriales</taxon>
        <taxon>Fusobacteriaceae</taxon>
        <taxon>Fusobacterium</taxon>
    </lineage>
</organism>
<reference evidence="1 2" key="1">
    <citation type="submission" date="2011-05" db="EMBL/GenBank/DDBJ databases">
        <authorList>
            <person name="Muzny D."/>
            <person name="Qin X."/>
            <person name="Deng J."/>
            <person name="Jiang H."/>
            <person name="Liu Y."/>
            <person name="Qu J."/>
            <person name="Song X.-Z."/>
            <person name="Zhang L."/>
            <person name="Thornton R."/>
            <person name="Coyle M."/>
            <person name="Francisco L."/>
            <person name="Jackson L."/>
            <person name="Javaid M."/>
            <person name="Korchina V."/>
            <person name="Kovar C."/>
            <person name="Mata R."/>
            <person name="Mathew T."/>
            <person name="Ngo R."/>
            <person name="Nguyen L."/>
            <person name="Nguyen N."/>
            <person name="Okwuonu G."/>
            <person name="Ongeri F."/>
            <person name="Pham C."/>
            <person name="Simmons D."/>
            <person name="Wilczek-Boney K."/>
            <person name="Hale W."/>
            <person name="Jakkamsetti A."/>
            <person name="Pham P."/>
            <person name="Ruth R."/>
            <person name="San Lucas F."/>
            <person name="Warren J."/>
            <person name="Zhang J."/>
            <person name="Zhao Z."/>
            <person name="Zhou C."/>
            <person name="Zhu D."/>
            <person name="Lee S."/>
            <person name="Bess C."/>
            <person name="Blankenburg K."/>
            <person name="Forbes L."/>
            <person name="Fu Q."/>
            <person name="Gubbala S."/>
            <person name="Hirani K."/>
            <person name="Jayaseelan J.C."/>
            <person name="Lara F."/>
            <person name="Munidasa M."/>
            <person name="Palculict T."/>
            <person name="Patil S."/>
            <person name="Pu L.-L."/>
            <person name="Saada N."/>
            <person name="Tang L."/>
            <person name="Weissenberger G."/>
            <person name="Zhu Y."/>
            <person name="Hemphill L."/>
            <person name="Shang Y."/>
            <person name="Youmans B."/>
            <person name="Ayvaz T."/>
            <person name="Ross M."/>
            <person name="Santibanez J."/>
            <person name="Aqrawi P."/>
            <person name="Gross S."/>
            <person name="Joshi V."/>
            <person name="Fowler G."/>
            <person name="Nazareth L."/>
            <person name="Reid J."/>
            <person name="Worley K."/>
            <person name="Petrosino J."/>
            <person name="Highlander S."/>
            <person name="Gibbs R."/>
        </authorList>
    </citation>
    <scope>NUCLEOTIDE SEQUENCE [LARGE SCALE GENOMIC DNA]</scope>
    <source>
        <strain evidence="1 2">ATCC 51191</strain>
    </source>
</reference>